<comment type="caution">
    <text evidence="2">The sequence shown here is derived from an EMBL/GenBank/DDBJ whole genome shotgun (WGS) entry which is preliminary data.</text>
</comment>
<dbReference type="EMBL" id="VSSQ01011850">
    <property type="protein sequence ID" value="MPM47860.1"/>
    <property type="molecule type" value="Genomic_DNA"/>
</dbReference>
<reference evidence="2" key="1">
    <citation type="submission" date="2019-08" db="EMBL/GenBank/DDBJ databases">
        <authorList>
            <person name="Kucharzyk K."/>
            <person name="Murdoch R.W."/>
            <person name="Higgins S."/>
            <person name="Loffler F."/>
        </authorList>
    </citation>
    <scope>NUCLEOTIDE SEQUENCE</scope>
</reference>
<organism evidence="2">
    <name type="scientific">bioreactor metagenome</name>
    <dbReference type="NCBI Taxonomy" id="1076179"/>
    <lineage>
        <taxon>unclassified sequences</taxon>
        <taxon>metagenomes</taxon>
        <taxon>ecological metagenomes</taxon>
    </lineage>
</organism>
<keyword evidence="1" id="KW-1133">Transmembrane helix</keyword>
<feature type="transmembrane region" description="Helical" evidence="1">
    <location>
        <begin position="28"/>
        <end position="48"/>
    </location>
</feature>
<protein>
    <submittedName>
        <fullName evidence="2">Uncharacterized protein</fullName>
    </submittedName>
</protein>
<evidence type="ECO:0000256" key="1">
    <source>
        <dbReference type="SAM" id="Phobius"/>
    </source>
</evidence>
<sequence length="61" mass="6475">MAMTTANKHQAVTSSFAADAIDKIPTGVFVMFLSCSILAITGKAVMLMDMPINKEKGRKAA</sequence>
<accession>A0A645A3U7</accession>
<keyword evidence="1" id="KW-0812">Transmembrane</keyword>
<proteinExistence type="predicted"/>
<evidence type="ECO:0000313" key="2">
    <source>
        <dbReference type="EMBL" id="MPM47860.1"/>
    </source>
</evidence>
<keyword evidence="1" id="KW-0472">Membrane</keyword>
<gene>
    <name evidence="2" type="ORF">SDC9_94581</name>
</gene>
<dbReference type="AlphaFoldDB" id="A0A645A3U7"/>
<name>A0A645A3U7_9ZZZZ</name>